<feature type="domain" description="Carbohydrate kinase PfkB" evidence="7">
    <location>
        <begin position="12"/>
        <end position="274"/>
    </location>
</feature>
<dbReference type="RefSeq" id="WP_345390675.1">
    <property type="nucleotide sequence ID" value="NZ_BAABHG010000004.1"/>
</dbReference>
<dbReference type="NCBIfam" id="TIGR03168">
    <property type="entry name" value="1-PFK"/>
    <property type="match status" value="1"/>
</dbReference>
<evidence type="ECO:0000259" key="7">
    <source>
        <dbReference type="Pfam" id="PF00294"/>
    </source>
</evidence>
<accession>A0ABW5GLQ9</accession>
<dbReference type="CDD" id="cd01164">
    <property type="entry name" value="FruK_PfkB_like"/>
    <property type="match status" value="1"/>
</dbReference>
<evidence type="ECO:0000313" key="9">
    <source>
        <dbReference type="Proteomes" id="UP001597419"/>
    </source>
</evidence>
<dbReference type="InterPro" id="IPR029056">
    <property type="entry name" value="Ribokinase-like"/>
</dbReference>
<dbReference type="Proteomes" id="UP001597419">
    <property type="component" value="Unassembled WGS sequence"/>
</dbReference>
<organism evidence="8 9">
    <name type="scientific">Amycolatopsis samaneae</name>
    <dbReference type="NCBI Taxonomy" id="664691"/>
    <lineage>
        <taxon>Bacteria</taxon>
        <taxon>Bacillati</taxon>
        <taxon>Actinomycetota</taxon>
        <taxon>Actinomycetes</taxon>
        <taxon>Pseudonocardiales</taxon>
        <taxon>Pseudonocardiaceae</taxon>
        <taxon>Amycolatopsis</taxon>
    </lineage>
</organism>
<evidence type="ECO:0000256" key="3">
    <source>
        <dbReference type="ARBA" id="ARBA00022741"/>
    </source>
</evidence>
<keyword evidence="5" id="KW-0067">ATP-binding</keyword>
<keyword evidence="9" id="KW-1185">Reference proteome</keyword>
<dbReference type="PANTHER" id="PTHR46566">
    <property type="entry name" value="1-PHOSPHOFRUCTOKINASE-RELATED"/>
    <property type="match status" value="1"/>
</dbReference>
<sequence>MILTVTPNSALDVTYTVDALRPDSVHRVRQVRARAGGKGVNVARVLRALGEDVHAVATAGGATGDAFRAELAEAGIPADLVPIGGETRRTTTVLSTVEETVTLFNEPGPEVTAAEWTSFVDTVRRHVPDVLVCSGSLPPGAAGHAGLLGAGVPTILDTSGAALLAGLAGRPSVVKPNLAELREVTGRADPVEAATELRRGGAETVVVSLGPDGLLAVTEDGAWQARPSKTLTGNATGAGDAAVAGLALGLARGEPWPETLRRAVALSGAAVLGPLAGDLDLAHYRRELGAVVVRAH</sequence>
<keyword evidence="3" id="KW-0547">Nucleotide-binding</keyword>
<evidence type="ECO:0000313" key="8">
    <source>
        <dbReference type="EMBL" id="MFD2461793.1"/>
    </source>
</evidence>
<protein>
    <submittedName>
        <fullName evidence="8">1-phosphofructokinase family hexose kinase</fullName>
    </submittedName>
</protein>
<evidence type="ECO:0000256" key="2">
    <source>
        <dbReference type="ARBA" id="ARBA00022679"/>
    </source>
</evidence>
<comment type="similarity">
    <text evidence="1">Belongs to the carbohydrate kinase PfkB family.</text>
</comment>
<dbReference type="EMBL" id="JBHUKU010000014">
    <property type="protein sequence ID" value="MFD2461793.1"/>
    <property type="molecule type" value="Genomic_DNA"/>
</dbReference>
<evidence type="ECO:0000256" key="5">
    <source>
        <dbReference type="ARBA" id="ARBA00022840"/>
    </source>
</evidence>
<dbReference type="SUPFAM" id="SSF53613">
    <property type="entry name" value="Ribokinase-like"/>
    <property type="match status" value="1"/>
</dbReference>
<dbReference type="InterPro" id="IPR017583">
    <property type="entry name" value="Tagatose/fructose_Pkinase"/>
</dbReference>
<name>A0ABW5GLQ9_9PSEU</name>
<proteinExistence type="inferred from homology"/>
<dbReference type="PANTHER" id="PTHR46566:SF5">
    <property type="entry name" value="1-PHOSPHOFRUCTOKINASE"/>
    <property type="match status" value="1"/>
</dbReference>
<dbReference type="Pfam" id="PF00294">
    <property type="entry name" value="PfkB"/>
    <property type="match status" value="1"/>
</dbReference>
<evidence type="ECO:0000256" key="4">
    <source>
        <dbReference type="ARBA" id="ARBA00022777"/>
    </source>
</evidence>
<dbReference type="PROSITE" id="PS00583">
    <property type="entry name" value="PFKB_KINASES_1"/>
    <property type="match status" value="1"/>
</dbReference>
<dbReference type="PIRSF" id="PIRSF000535">
    <property type="entry name" value="1PFK/6PFK/LacC"/>
    <property type="match status" value="1"/>
</dbReference>
<dbReference type="InterPro" id="IPR011611">
    <property type="entry name" value="PfkB_dom"/>
</dbReference>
<evidence type="ECO:0000256" key="1">
    <source>
        <dbReference type="ARBA" id="ARBA00010688"/>
    </source>
</evidence>
<reference evidence="9" key="1">
    <citation type="journal article" date="2019" name="Int. J. Syst. Evol. Microbiol.">
        <title>The Global Catalogue of Microorganisms (GCM) 10K type strain sequencing project: providing services to taxonomists for standard genome sequencing and annotation.</title>
        <authorList>
            <consortium name="The Broad Institute Genomics Platform"/>
            <consortium name="The Broad Institute Genome Sequencing Center for Infectious Disease"/>
            <person name="Wu L."/>
            <person name="Ma J."/>
        </authorList>
    </citation>
    <scope>NUCLEOTIDE SEQUENCE [LARGE SCALE GENOMIC DNA]</scope>
    <source>
        <strain evidence="9">CGMCC 4.7643</strain>
    </source>
</reference>
<dbReference type="Gene3D" id="3.40.1190.20">
    <property type="match status" value="1"/>
</dbReference>
<evidence type="ECO:0000256" key="6">
    <source>
        <dbReference type="PIRNR" id="PIRNR000535"/>
    </source>
</evidence>
<keyword evidence="2 6" id="KW-0808">Transferase</keyword>
<keyword evidence="4" id="KW-0418">Kinase</keyword>
<gene>
    <name evidence="8" type="ORF">ACFSYJ_24510</name>
</gene>
<dbReference type="InterPro" id="IPR002173">
    <property type="entry name" value="Carboh/pur_kinase_PfkB_CS"/>
</dbReference>
<comment type="caution">
    <text evidence="8">The sequence shown here is derived from an EMBL/GenBank/DDBJ whole genome shotgun (WGS) entry which is preliminary data.</text>
</comment>